<dbReference type="AlphaFoldDB" id="A0A2M6K842"/>
<dbReference type="EMBL" id="PCWW01000071">
    <property type="protein sequence ID" value="PIR12791.1"/>
    <property type="molecule type" value="Genomic_DNA"/>
</dbReference>
<evidence type="ECO:0000313" key="3">
    <source>
        <dbReference type="Proteomes" id="UP000230869"/>
    </source>
</evidence>
<dbReference type="Proteomes" id="UP000230869">
    <property type="component" value="Unassembled WGS sequence"/>
</dbReference>
<evidence type="ECO:0000313" key="2">
    <source>
        <dbReference type="EMBL" id="PIR12791.1"/>
    </source>
</evidence>
<dbReference type="NCBIfam" id="TIGR04272">
    <property type="entry name" value="cxxc_cxxc_Mbark"/>
    <property type="match status" value="1"/>
</dbReference>
<sequence length="56" mass="6674">MDNRNQSDDRQMIQGDWTCSQCGAKITELPFQPDGDRPLFCRDCHKQKMQSRPRRF</sequence>
<accession>A0A2M6K842</accession>
<gene>
    <name evidence="2" type="ORF">COV49_04250</name>
</gene>
<proteinExistence type="predicted"/>
<reference evidence="2 3" key="1">
    <citation type="submission" date="2017-09" db="EMBL/GenBank/DDBJ databases">
        <title>Depth-based differentiation of microbial function through sediment-hosted aquifers and enrichment of novel symbionts in the deep terrestrial subsurface.</title>
        <authorList>
            <person name="Probst A.J."/>
            <person name="Ladd B."/>
            <person name="Jarett J.K."/>
            <person name="Geller-Mcgrath D.E."/>
            <person name="Sieber C.M."/>
            <person name="Emerson J.B."/>
            <person name="Anantharaman K."/>
            <person name="Thomas B.C."/>
            <person name="Malmstrom R."/>
            <person name="Stieglmeier M."/>
            <person name="Klingl A."/>
            <person name="Woyke T."/>
            <person name="Ryan C.M."/>
            <person name="Banfield J.F."/>
        </authorList>
    </citation>
    <scope>NUCLEOTIDE SEQUENCE [LARGE SCALE GENOMIC DNA]</scope>
    <source>
        <strain evidence="2">CG11_big_fil_rev_8_21_14_0_20_39_10</strain>
    </source>
</reference>
<evidence type="ECO:0000259" key="1">
    <source>
        <dbReference type="Pfam" id="PF23477"/>
    </source>
</evidence>
<dbReference type="Pfam" id="PF23477">
    <property type="entry name" value="zf_Tbcl_2"/>
    <property type="match status" value="1"/>
</dbReference>
<name>A0A2M6K842_9BACT</name>
<feature type="domain" description="CxxC-x17-CxxC" evidence="1">
    <location>
        <begin position="16"/>
        <end position="48"/>
    </location>
</feature>
<protein>
    <recommendedName>
        <fullName evidence="1">CxxC-x17-CxxC domain-containing protein</fullName>
    </recommendedName>
</protein>
<comment type="caution">
    <text evidence="2">The sequence shown here is derived from an EMBL/GenBank/DDBJ whole genome shotgun (WGS) entry which is preliminary data.</text>
</comment>
<dbReference type="InterPro" id="IPR026363">
    <property type="entry name" value="CxxC-x17-CxxC_dom"/>
</dbReference>
<organism evidence="2 3">
    <name type="scientific">Candidatus Falkowbacteria bacterium CG11_big_fil_rev_8_21_14_0_20_39_10</name>
    <dbReference type="NCBI Taxonomy" id="1974570"/>
    <lineage>
        <taxon>Bacteria</taxon>
        <taxon>Candidatus Falkowiibacteriota</taxon>
    </lineage>
</organism>